<dbReference type="InterPro" id="IPR001214">
    <property type="entry name" value="SET_dom"/>
</dbReference>
<dbReference type="SUPFAM" id="SSF48452">
    <property type="entry name" value="TPR-like"/>
    <property type="match status" value="1"/>
</dbReference>
<dbReference type="Gene3D" id="1.25.40.10">
    <property type="entry name" value="Tetratricopeptide repeat domain"/>
    <property type="match status" value="1"/>
</dbReference>
<name>A0ABQ0FYA5_9PEZI</name>
<reference evidence="2 3" key="1">
    <citation type="submission" date="2024-09" db="EMBL/GenBank/DDBJ databases">
        <title>Itraconazole resistance in Madurella fahalii resulting from another homologue of gene encoding cytochrome P450 14-alpha sterol demethylase (CYP51).</title>
        <authorList>
            <person name="Yoshioka I."/>
            <person name="Fahal A.H."/>
            <person name="Kaneko S."/>
            <person name="Yaguchi T."/>
        </authorList>
    </citation>
    <scope>NUCLEOTIDE SEQUENCE [LARGE SCALE GENOMIC DNA]</scope>
    <source>
        <strain evidence="2 3">IFM 68171</strain>
    </source>
</reference>
<gene>
    <name evidence="2" type="ORF">MFIFM68171_00684</name>
</gene>
<dbReference type="PROSITE" id="PS50280">
    <property type="entry name" value="SET"/>
    <property type="match status" value="1"/>
</dbReference>
<dbReference type="Pfam" id="PF00856">
    <property type="entry name" value="SET"/>
    <property type="match status" value="1"/>
</dbReference>
<protein>
    <submittedName>
        <fullName evidence="2">SET domain-containing protein</fullName>
    </submittedName>
</protein>
<evidence type="ECO:0000259" key="1">
    <source>
        <dbReference type="PROSITE" id="PS50280"/>
    </source>
</evidence>
<proteinExistence type="predicted"/>
<feature type="domain" description="SET" evidence="1">
    <location>
        <begin position="314"/>
        <end position="512"/>
    </location>
</feature>
<evidence type="ECO:0000313" key="2">
    <source>
        <dbReference type="EMBL" id="GAB1310474.1"/>
    </source>
</evidence>
<dbReference type="RefSeq" id="XP_070912207.1">
    <property type="nucleotide sequence ID" value="XM_071056106.1"/>
</dbReference>
<comment type="caution">
    <text evidence="2">The sequence shown here is derived from an EMBL/GenBank/DDBJ whole genome shotgun (WGS) entry which is preliminary data.</text>
</comment>
<dbReference type="Proteomes" id="UP001628179">
    <property type="component" value="Unassembled WGS sequence"/>
</dbReference>
<dbReference type="InterPro" id="IPR053209">
    <property type="entry name" value="Gramillin-biosynth_MTr"/>
</dbReference>
<dbReference type="InterPro" id="IPR011990">
    <property type="entry name" value="TPR-like_helical_dom_sf"/>
</dbReference>
<sequence>MNAHDLSDIPAFVQSLQEWKRIILAAQSRAGERPPPRKPRAETVFEFNLRRMGRRAKISTDPGAAQMWTSFAPSPYPPCVQPFCDLTKIMIDNLRLETHHRGTYLMLRSITPQDRMTSVMSIVEDENGEHLLLQLYHQEEEKGGAAEDILVKGMAMIVKEPYLKGDIRWRGNDNFGKSKFQSAVESYTQALGCSPTAEEAHTIKLNRSLAFLKTKQFDAALSDIESATAAPKPAEKALFRKSQALYDLQRYRECCEVLKVLRMEYPNNNAAKVQLDRAIKRLAEHTNGRYQFAQLHAEAARLRPPHLDHATYIGPVHVKASGSRGRGLFTSRAVKAGDLLFCEKAFAHAFVDEEGASGGIRDTTILIDAEADSVTMGAHPDLINMVIQKLYRNPSLAPVITDLHHGSYEPVDTSHVDSTPVVDTFLVRRIIALNAFGCPVSSQQPHSRALKQDSQTRQLVNEQFHSCGIWPTASYINHSCYSNTWRSFIGDMMIVRATQDLASDTEITFWYQLPTTDGYLEHQGKFRTWKFKCDCAMCQDAQQTSEGIFAKRKSLRADLVGCIQIFKQTSAAKVGAIIAAIAATYKRPAHEVPRLAVWDIQLALAGAFWQHLQPIETIELALGALASLGYDIDGGSLPRKRNTTIVVRRWGLMVNGVINCWILLRDAYRLAAPDLVGPAEGYARISYRICVGEAETFDETYGNPGWIG</sequence>
<organism evidence="2 3">
    <name type="scientific">Madurella fahalii</name>
    <dbReference type="NCBI Taxonomy" id="1157608"/>
    <lineage>
        <taxon>Eukaryota</taxon>
        <taxon>Fungi</taxon>
        <taxon>Dikarya</taxon>
        <taxon>Ascomycota</taxon>
        <taxon>Pezizomycotina</taxon>
        <taxon>Sordariomycetes</taxon>
        <taxon>Sordariomycetidae</taxon>
        <taxon>Sordariales</taxon>
        <taxon>Sordariales incertae sedis</taxon>
        <taxon>Madurella</taxon>
    </lineage>
</organism>
<dbReference type="Gene3D" id="2.170.270.10">
    <property type="entry name" value="SET domain"/>
    <property type="match status" value="1"/>
</dbReference>
<dbReference type="InterPro" id="IPR046341">
    <property type="entry name" value="SET_dom_sf"/>
</dbReference>
<dbReference type="EMBL" id="BAAFSV010000001">
    <property type="protein sequence ID" value="GAB1310474.1"/>
    <property type="molecule type" value="Genomic_DNA"/>
</dbReference>
<dbReference type="PANTHER" id="PTHR47643:SF2">
    <property type="entry name" value="TPR DOMAIN PROTEIN (AFU_ORTHOLOGUE AFUA_5G12710)"/>
    <property type="match status" value="1"/>
</dbReference>
<dbReference type="GeneID" id="98171429"/>
<evidence type="ECO:0000313" key="3">
    <source>
        <dbReference type="Proteomes" id="UP001628179"/>
    </source>
</evidence>
<keyword evidence="3" id="KW-1185">Reference proteome</keyword>
<dbReference type="PANTHER" id="PTHR47643">
    <property type="entry name" value="TPR DOMAIN PROTEIN (AFU_ORTHOLOGUE AFUA_5G12710)"/>
    <property type="match status" value="1"/>
</dbReference>
<accession>A0ABQ0FYA5</accession>
<dbReference type="SUPFAM" id="SSF82199">
    <property type="entry name" value="SET domain"/>
    <property type="match status" value="1"/>
</dbReference>